<sequence>MRIFVDPLTAESVPDGTFGGARPRPGDPRSLRWTPEQQEAHYDALADAIGAPRRRPVPKAHRGVQEEAA</sequence>
<feature type="region of interest" description="Disordered" evidence="1">
    <location>
        <begin position="1"/>
        <end position="32"/>
    </location>
</feature>
<keyword evidence="3" id="KW-1185">Reference proteome</keyword>
<gene>
    <name evidence="2" type="ORF">AB852_28305</name>
</gene>
<feature type="compositionally biased region" description="Basic residues" evidence="1">
    <location>
        <begin position="52"/>
        <end position="62"/>
    </location>
</feature>
<dbReference type="EMBL" id="LFBV01000009">
    <property type="protein sequence ID" value="OKH91465.1"/>
    <property type="molecule type" value="Genomic_DNA"/>
</dbReference>
<proteinExistence type="predicted"/>
<dbReference type="RefSeq" id="WP_073793150.1">
    <property type="nucleotide sequence ID" value="NZ_LFBV01000009.1"/>
</dbReference>
<feature type="region of interest" description="Disordered" evidence="1">
    <location>
        <begin position="48"/>
        <end position="69"/>
    </location>
</feature>
<protein>
    <submittedName>
        <fullName evidence="2">Uncharacterized protein</fullName>
    </submittedName>
</protein>
<accession>A0A1Q4V0R4</accession>
<organism evidence="2 3">
    <name type="scientific">Streptomyces uncialis</name>
    <dbReference type="NCBI Taxonomy" id="1048205"/>
    <lineage>
        <taxon>Bacteria</taxon>
        <taxon>Bacillati</taxon>
        <taxon>Actinomycetota</taxon>
        <taxon>Actinomycetes</taxon>
        <taxon>Kitasatosporales</taxon>
        <taxon>Streptomycetaceae</taxon>
        <taxon>Streptomyces</taxon>
    </lineage>
</organism>
<dbReference type="AlphaFoldDB" id="A0A1Q4V0R4"/>
<dbReference type="STRING" id="1048205.AB852_28305"/>
<comment type="caution">
    <text evidence="2">The sequence shown here is derived from an EMBL/GenBank/DDBJ whole genome shotgun (WGS) entry which is preliminary data.</text>
</comment>
<dbReference type="Proteomes" id="UP000186455">
    <property type="component" value="Unassembled WGS sequence"/>
</dbReference>
<reference evidence="2 3" key="1">
    <citation type="submission" date="2015-06" db="EMBL/GenBank/DDBJ databases">
        <title>Cloning and characterization of the uncialamcin biosynthetic gene cluster.</title>
        <authorList>
            <person name="Yan X."/>
            <person name="Huang T."/>
            <person name="Ge H."/>
            <person name="Shen B."/>
        </authorList>
    </citation>
    <scope>NUCLEOTIDE SEQUENCE [LARGE SCALE GENOMIC DNA]</scope>
    <source>
        <strain evidence="2 3">DCA2648</strain>
    </source>
</reference>
<evidence type="ECO:0000256" key="1">
    <source>
        <dbReference type="SAM" id="MobiDB-lite"/>
    </source>
</evidence>
<evidence type="ECO:0000313" key="3">
    <source>
        <dbReference type="Proteomes" id="UP000186455"/>
    </source>
</evidence>
<evidence type="ECO:0000313" key="2">
    <source>
        <dbReference type="EMBL" id="OKH91465.1"/>
    </source>
</evidence>
<name>A0A1Q4V0R4_9ACTN</name>